<dbReference type="EMBL" id="JAPFCC010000002">
    <property type="protein sequence ID" value="MCW7556492.1"/>
    <property type="molecule type" value="Genomic_DNA"/>
</dbReference>
<accession>A0ABT3N4C7</accession>
<evidence type="ECO:0000313" key="3">
    <source>
        <dbReference type="EMBL" id="MCW7556492.1"/>
    </source>
</evidence>
<feature type="compositionally biased region" description="Acidic residues" evidence="2">
    <location>
        <begin position="68"/>
        <end position="99"/>
    </location>
</feature>
<dbReference type="RefSeq" id="WP_262568794.1">
    <property type="nucleotide sequence ID" value="NZ_CP103299.1"/>
</dbReference>
<gene>
    <name evidence="3" type="ORF">NX722_28420</name>
</gene>
<keyword evidence="1" id="KW-0175">Coiled coil</keyword>
<keyword evidence="4" id="KW-1185">Reference proteome</keyword>
<evidence type="ECO:0000256" key="1">
    <source>
        <dbReference type="SAM" id="Coils"/>
    </source>
</evidence>
<feature type="compositionally biased region" description="Low complexity" evidence="2">
    <location>
        <begin position="30"/>
        <end position="42"/>
    </location>
</feature>
<sequence>MSEEQTVTDQDNQEFSSAFDAFAEGRQPEEANVSEEASASEEATGDQDTAEVDEQEQQAGAGDHTDDQVSEQEADREEAESEAEAGQEAADDTEAVTDDWEQKYKSVNGRVHAYQRQAEDSKRQLSSAQEEIAGLRRQLEAANTQKPDGKRQPQHNAADTSVTDVNGLDLEEVKDYSPEAHSALVQQQSTINQLQEELNALKQQSHTTEQAQQQRVTDDHIAAINAAHPDVSEVVNAPEFASWMDNQPNAVRRINETGSTEDVIWMLDQFKASRTAEAASKKAKVIQNKRNQRLKDAATIPAKTQSTNRDDGLSDFGSAFNHFADKKDRGFS</sequence>
<evidence type="ECO:0000313" key="4">
    <source>
        <dbReference type="Proteomes" id="UP001209854"/>
    </source>
</evidence>
<organism evidence="3 4">
    <name type="scientific">Endozoicomonas gorgoniicola</name>
    <dbReference type="NCBI Taxonomy" id="1234144"/>
    <lineage>
        <taxon>Bacteria</taxon>
        <taxon>Pseudomonadati</taxon>
        <taxon>Pseudomonadota</taxon>
        <taxon>Gammaproteobacteria</taxon>
        <taxon>Oceanospirillales</taxon>
        <taxon>Endozoicomonadaceae</taxon>
        <taxon>Endozoicomonas</taxon>
    </lineage>
</organism>
<comment type="caution">
    <text evidence="3">The sequence shown here is derived from an EMBL/GenBank/DDBJ whole genome shotgun (WGS) entry which is preliminary data.</text>
</comment>
<feature type="compositionally biased region" description="Polar residues" evidence="2">
    <location>
        <begin position="154"/>
        <end position="164"/>
    </location>
</feature>
<feature type="coiled-coil region" evidence="1">
    <location>
        <begin position="184"/>
        <end position="214"/>
    </location>
</feature>
<evidence type="ECO:0008006" key="5">
    <source>
        <dbReference type="Google" id="ProtNLM"/>
    </source>
</evidence>
<dbReference type="Proteomes" id="UP001209854">
    <property type="component" value="Unassembled WGS sequence"/>
</dbReference>
<reference evidence="3 4" key="1">
    <citation type="submission" date="2022-10" db="EMBL/GenBank/DDBJ databases">
        <title>High-quality genome sequences of two octocoral-associated bacteria, Endozoicomonas euniceicola EF212 and Endozoicomonas gorgoniicola PS125.</title>
        <authorList>
            <person name="Chiou Y.-J."/>
            <person name="Chen Y.-H."/>
        </authorList>
    </citation>
    <scope>NUCLEOTIDE SEQUENCE [LARGE SCALE GENOMIC DNA]</scope>
    <source>
        <strain evidence="3 4">PS125</strain>
    </source>
</reference>
<feature type="compositionally biased region" description="Polar residues" evidence="2">
    <location>
        <begin position="1"/>
        <end position="16"/>
    </location>
</feature>
<proteinExistence type="predicted"/>
<protein>
    <recommendedName>
        <fullName evidence="5">Scaffolding protein</fullName>
    </recommendedName>
</protein>
<evidence type="ECO:0000256" key="2">
    <source>
        <dbReference type="SAM" id="MobiDB-lite"/>
    </source>
</evidence>
<feature type="compositionally biased region" description="Acidic residues" evidence="2">
    <location>
        <begin position="43"/>
        <end position="56"/>
    </location>
</feature>
<feature type="region of interest" description="Disordered" evidence="2">
    <location>
        <begin position="1"/>
        <end position="175"/>
    </location>
</feature>
<name>A0ABT3N4C7_9GAMM</name>